<evidence type="ECO:0000313" key="2">
    <source>
        <dbReference type="Proteomes" id="UP000236584"/>
    </source>
</evidence>
<dbReference type="Proteomes" id="UP000236584">
    <property type="component" value="Chromosome"/>
</dbReference>
<dbReference type="EMBL" id="CP026309">
    <property type="protein sequence ID" value="AUV81020.1"/>
    <property type="molecule type" value="Genomic_DNA"/>
</dbReference>
<dbReference type="AlphaFoldDB" id="A0A2I8VGI1"/>
<dbReference type="Pfam" id="PF23956">
    <property type="entry name" value="DUF7285"/>
    <property type="match status" value="1"/>
</dbReference>
<accession>A0A2I8VGI1</accession>
<evidence type="ECO:0000313" key="1">
    <source>
        <dbReference type="EMBL" id="AUV81020.1"/>
    </source>
</evidence>
<dbReference type="KEGG" id="srub:C2R22_04550"/>
<reference evidence="1 2" key="1">
    <citation type="submission" date="2018-01" db="EMBL/GenBank/DDBJ databases">
        <title>Complete genome sequence of Salinigranum rubrum GX10T, an extremely halophilic archaeon isolated from a marine solar saltern.</title>
        <authorList>
            <person name="Han S."/>
        </authorList>
    </citation>
    <scope>NUCLEOTIDE SEQUENCE [LARGE SCALE GENOMIC DNA]</scope>
    <source>
        <strain evidence="1 2">GX10</strain>
    </source>
</reference>
<protein>
    <submittedName>
        <fullName evidence="1">Uncharacterized protein</fullName>
    </submittedName>
</protein>
<sequence>MFDPAPSRRGQVEPLAALAALFAVCVGLSTYALVVADAGVSTDRDAAGPALAAVHDEVSVRGVVHPDRLGRALDARPLGSRLNVSLTTDGRQWTVGPDAAVRGDRAFRRVSVRLGPGRVRHGRLRAVVWR</sequence>
<organism evidence="1 2">
    <name type="scientific">Salinigranum rubrum</name>
    <dbReference type="NCBI Taxonomy" id="755307"/>
    <lineage>
        <taxon>Archaea</taxon>
        <taxon>Methanobacteriati</taxon>
        <taxon>Methanobacteriota</taxon>
        <taxon>Stenosarchaea group</taxon>
        <taxon>Halobacteria</taxon>
        <taxon>Halobacteriales</taxon>
        <taxon>Haloferacaceae</taxon>
        <taxon>Salinigranum</taxon>
    </lineage>
</organism>
<dbReference type="InterPro" id="IPR055709">
    <property type="entry name" value="DUF7285"/>
</dbReference>
<gene>
    <name evidence="1" type="ORF">C2R22_04550</name>
</gene>
<proteinExistence type="predicted"/>
<dbReference type="GeneID" id="35591334"/>
<dbReference type="OrthoDB" id="313127at2157"/>
<name>A0A2I8VGI1_9EURY</name>
<dbReference type="RefSeq" id="WP_103424708.1">
    <property type="nucleotide sequence ID" value="NZ_CP026309.1"/>
</dbReference>
<keyword evidence="2" id="KW-1185">Reference proteome</keyword>